<dbReference type="KEGG" id="cmt:CCM_03560"/>
<dbReference type="OMA" id="SWFALIT"/>
<dbReference type="GeneID" id="18165586"/>
<reference evidence="1 2" key="1">
    <citation type="journal article" date="2011" name="Genome Biol.">
        <title>Genome sequence of the insect pathogenic fungus Cordyceps militaris, a valued traditional Chinese medicine.</title>
        <authorList>
            <person name="Zheng P."/>
            <person name="Xia Y."/>
            <person name="Xiao G."/>
            <person name="Xiong C."/>
            <person name="Hu X."/>
            <person name="Zhang S."/>
            <person name="Zheng H."/>
            <person name="Huang Y."/>
            <person name="Zhou Y."/>
            <person name="Wang S."/>
            <person name="Zhao G.P."/>
            <person name="Liu X."/>
            <person name="St Leger R.J."/>
            <person name="Wang C."/>
        </authorList>
    </citation>
    <scope>NUCLEOTIDE SEQUENCE [LARGE SCALE GENOMIC DNA]</scope>
    <source>
        <strain evidence="1 2">CM01</strain>
    </source>
</reference>
<dbReference type="EMBL" id="JH126400">
    <property type="protein sequence ID" value="EGX95288.1"/>
    <property type="molecule type" value="Genomic_DNA"/>
</dbReference>
<evidence type="ECO:0000313" key="1">
    <source>
        <dbReference type="EMBL" id="EGX95288.1"/>
    </source>
</evidence>
<dbReference type="InterPro" id="IPR022085">
    <property type="entry name" value="OpdG"/>
</dbReference>
<dbReference type="InParanoid" id="G3JBD0"/>
<dbReference type="Pfam" id="PF12311">
    <property type="entry name" value="DUF3632"/>
    <property type="match status" value="1"/>
</dbReference>
<dbReference type="PANTHER" id="PTHR38797:SF4">
    <property type="entry name" value="NUCLEAR PORE COMPLEX PROTEIN NUP85"/>
    <property type="match status" value="1"/>
</dbReference>
<keyword evidence="2" id="KW-1185">Reference proteome</keyword>
<dbReference type="HOGENOM" id="CLU_900211_0_0_1"/>
<dbReference type="AlphaFoldDB" id="G3JBD0"/>
<dbReference type="PANTHER" id="PTHR38797">
    <property type="entry name" value="NUCLEAR PORE COMPLEX PROTEIN NUP85-RELATED"/>
    <property type="match status" value="1"/>
</dbReference>
<dbReference type="Proteomes" id="UP000001610">
    <property type="component" value="Unassembled WGS sequence"/>
</dbReference>
<accession>G3JBD0</accession>
<organism evidence="1 2">
    <name type="scientific">Cordyceps militaris (strain CM01)</name>
    <name type="common">Caterpillar fungus</name>
    <dbReference type="NCBI Taxonomy" id="983644"/>
    <lineage>
        <taxon>Eukaryota</taxon>
        <taxon>Fungi</taxon>
        <taxon>Dikarya</taxon>
        <taxon>Ascomycota</taxon>
        <taxon>Pezizomycotina</taxon>
        <taxon>Sordariomycetes</taxon>
        <taxon>Hypocreomycetidae</taxon>
        <taxon>Hypocreales</taxon>
        <taxon>Cordycipitaceae</taxon>
        <taxon>Cordyceps</taxon>
    </lineage>
</organism>
<dbReference type="VEuPathDB" id="FungiDB:CCM_03560"/>
<name>G3JBD0_CORMM</name>
<sequence length="309" mass="34766">MSISQQATLRLSLISYKTLKNSEYLHKFTMADAYFCRASSAFKGYCITQTQIETLRAYIDGTSTTEEAVALLVPYPEASSSPVEMKQRLGGLWTLLNDTAVNLEFAQPQVIKMLKHIRTLPGRPEPKGAGEDFIDLDNGFYWRELTDWGINWADAFNSYSAQLFNAACPTQEERAVRKKRWNSACRYSARLASTGDATLSLGASLDLATKAISEGLETDLTEQVSGYLDTAAQVFEHASGELWRRCKETQAEDVLSSSNGLWRGQAGYSMDRWQFWKDRWNSLAEQQAISPNIRDLAKEALSHMNMVEH</sequence>
<dbReference type="RefSeq" id="XP_006668774.1">
    <property type="nucleotide sequence ID" value="XM_006668711.1"/>
</dbReference>
<proteinExistence type="predicted"/>
<dbReference type="InterPro" id="IPR053204">
    <property type="entry name" value="Oxopyrrolidines_Biosynth-assoc"/>
</dbReference>
<gene>
    <name evidence="1" type="ORF">CCM_03560</name>
</gene>
<dbReference type="OrthoDB" id="3350591at2759"/>
<evidence type="ECO:0000313" key="2">
    <source>
        <dbReference type="Proteomes" id="UP000001610"/>
    </source>
</evidence>
<protein>
    <submittedName>
        <fullName evidence="1">Uncharacterized protein</fullName>
    </submittedName>
</protein>